<organism evidence="8 9">
    <name type="scientific">Tsuneonella dongtanensis</name>
    <dbReference type="NCBI Taxonomy" id="692370"/>
    <lineage>
        <taxon>Bacteria</taxon>
        <taxon>Pseudomonadati</taxon>
        <taxon>Pseudomonadota</taxon>
        <taxon>Alphaproteobacteria</taxon>
        <taxon>Sphingomonadales</taxon>
        <taxon>Erythrobacteraceae</taxon>
        <taxon>Tsuneonella</taxon>
    </lineage>
</organism>
<evidence type="ECO:0000256" key="7">
    <source>
        <dbReference type="SAM" id="Phobius"/>
    </source>
</evidence>
<evidence type="ECO:0000256" key="1">
    <source>
        <dbReference type="ARBA" id="ARBA00004651"/>
    </source>
</evidence>
<evidence type="ECO:0000313" key="8">
    <source>
        <dbReference type="EMBL" id="ANY19677.1"/>
    </source>
</evidence>
<comment type="subcellular location">
    <subcellularLocation>
        <location evidence="1">Cell membrane</location>
        <topology evidence="1">Multi-pass membrane protein</topology>
    </subcellularLocation>
</comment>
<gene>
    <name evidence="8" type="ORF">A6F68_01159</name>
</gene>
<evidence type="ECO:0000256" key="3">
    <source>
        <dbReference type="ARBA" id="ARBA00022475"/>
    </source>
</evidence>
<dbReference type="Proteomes" id="UP000092932">
    <property type="component" value="Chromosome"/>
</dbReference>
<keyword evidence="4 7" id="KW-0812">Transmembrane</keyword>
<name>A0A1B2AC13_9SPHN</name>
<comment type="similarity">
    <text evidence="2">Belongs to the DoxX family.</text>
</comment>
<dbReference type="InterPro" id="IPR032808">
    <property type="entry name" value="DoxX"/>
</dbReference>
<reference evidence="8 9" key="1">
    <citation type="submission" date="2016-07" db="EMBL/GenBank/DDBJ databases">
        <title>Complete genome sequence of Altererythrobacter dongtanensis KCTC 22672, a type strain with esterase isolated from tidal flat.</title>
        <authorList>
            <person name="Cheng H."/>
            <person name="Wu Y.-H."/>
            <person name="Zhou P."/>
            <person name="Huo Y.-Y."/>
            <person name="Wang C.-S."/>
            <person name="Xu X.-W."/>
        </authorList>
    </citation>
    <scope>NUCLEOTIDE SEQUENCE [LARGE SCALE GENOMIC DNA]</scope>
    <source>
        <strain evidence="8 9">KCTC 22672</strain>
    </source>
</reference>
<dbReference type="PANTHER" id="PTHR33452">
    <property type="entry name" value="OXIDOREDUCTASE CATD-RELATED"/>
    <property type="match status" value="1"/>
</dbReference>
<protein>
    <submittedName>
        <fullName evidence="8">DoxX</fullName>
    </submittedName>
</protein>
<dbReference type="STRING" id="692370.A6F68_01159"/>
<feature type="transmembrane region" description="Helical" evidence="7">
    <location>
        <begin position="58"/>
        <end position="76"/>
    </location>
</feature>
<dbReference type="EMBL" id="CP016591">
    <property type="protein sequence ID" value="ANY19677.1"/>
    <property type="molecule type" value="Genomic_DNA"/>
</dbReference>
<dbReference type="PANTHER" id="PTHR33452:SF1">
    <property type="entry name" value="INNER MEMBRANE PROTEIN YPHA-RELATED"/>
    <property type="match status" value="1"/>
</dbReference>
<proteinExistence type="inferred from homology"/>
<dbReference type="KEGG" id="ado:A6F68_01159"/>
<feature type="transmembrane region" description="Helical" evidence="7">
    <location>
        <begin position="83"/>
        <end position="101"/>
    </location>
</feature>
<dbReference type="Pfam" id="PF07681">
    <property type="entry name" value="DoxX"/>
    <property type="match status" value="1"/>
</dbReference>
<accession>A0A1B2AC13</accession>
<keyword evidence="5 7" id="KW-1133">Transmembrane helix</keyword>
<evidence type="ECO:0000256" key="5">
    <source>
        <dbReference type="ARBA" id="ARBA00022989"/>
    </source>
</evidence>
<dbReference type="AlphaFoldDB" id="A0A1B2AC13"/>
<keyword evidence="9" id="KW-1185">Reference proteome</keyword>
<evidence type="ECO:0000256" key="6">
    <source>
        <dbReference type="ARBA" id="ARBA00023136"/>
    </source>
</evidence>
<sequence>MNVKLASFSRFSDLTLFGLRALTGAFLVHETWDNVSSAVRMAEFVKFLDQFGFPAPQLMAPLSVAIQFGCGILLILGLFTRVAGLLIAANFVVAVAMVHWSEPFRGWWPAIVLVFLGLHFAAAGSGKFGIDAMWGKRG</sequence>
<evidence type="ECO:0000256" key="4">
    <source>
        <dbReference type="ARBA" id="ARBA00022692"/>
    </source>
</evidence>
<dbReference type="OrthoDB" id="346004at2"/>
<evidence type="ECO:0000313" key="9">
    <source>
        <dbReference type="Proteomes" id="UP000092932"/>
    </source>
</evidence>
<dbReference type="InterPro" id="IPR051907">
    <property type="entry name" value="DoxX-like_oxidoreductase"/>
</dbReference>
<dbReference type="RefSeq" id="WP_067677272.1">
    <property type="nucleotide sequence ID" value="NZ_CP016591.1"/>
</dbReference>
<feature type="transmembrane region" description="Helical" evidence="7">
    <location>
        <begin position="107"/>
        <end position="130"/>
    </location>
</feature>
<keyword evidence="6 7" id="KW-0472">Membrane</keyword>
<dbReference type="GO" id="GO:0005886">
    <property type="term" value="C:plasma membrane"/>
    <property type="evidence" value="ECO:0007669"/>
    <property type="project" value="UniProtKB-SubCell"/>
</dbReference>
<keyword evidence="3" id="KW-1003">Cell membrane</keyword>
<evidence type="ECO:0000256" key="2">
    <source>
        <dbReference type="ARBA" id="ARBA00006679"/>
    </source>
</evidence>